<name>A0A2J6PY83_9HELO</name>
<protein>
    <submittedName>
        <fullName evidence="1">Uncharacterized protein</fullName>
    </submittedName>
</protein>
<dbReference type="OrthoDB" id="2823490at2759"/>
<keyword evidence="2" id="KW-1185">Reference proteome</keyword>
<evidence type="ECO:0000313" key="2">
    <source>
        <dbReference type="Proteomes" id="UP000235672"/>
    </source>
</evidence>
<accession>A0A2J6PY83</accession>
<reference evidence="1 2" key="1">
    <citation type="submission" date="2016-05" db="EMBL/GenBank/DDBJ databases">
        <title>A degradative enzymes factory behind the ericoid mycorrhizal symbiosis.</title>
        <authorList>
            <consortium name="DOE Joint Genome Institute"/>
            <person name="Martino E."/>
            <person name="Morin E."/>
            <person name="Grelet G."/>
            <person name="Kuo A."/>
            <person name="Kohler A."/>
            <person name="Daghino S."/>
            <person name="Barry K."/>
            <person name="Choi C."/>
            <person name="Cichocki N."/>
            <person name="Clum A."/>
            <person name="Copeland A."/>
            <person name="Hainaut M."/>
            <person name="Haridas S."/>
            <person name="Labutti K."/>
            <person name="Lindquist E."/>
            <person name="Lipzen A."/>
            <person name="Khouja H.-R."/>
            <person name="Murat C."/>
            <person name="Ohm R."/>
            <person name="Olson A."/>
            <person name="Spatafora J."/>
            <person name="Veneault-Fourrey C."/>
            <person name="Henrissat B."/>
            <person name="Grigoriev I."/>
            <person name="Martin F."/>
            <person name="Perotto S."/>
        </authorList>
    </citation>
    <scope>NUCLEOTIDE SEQUENCE [LARGE SCALE GENOMIC DNA]</scope>
    <source>
        <strain evidence="1 2">UAMH 7357</strain>
    </source>
</reference>
<gene>
    <name evidence="1" type="ORF">NA56DRAFT_212154</name>
</gene>
<dbReference type="AlphaFoldDB" id="A0A2J6PY83"/>
<dbReference type="STRING" id="1745343.A0A2J6PY83"/>
<dbReference type="Proteomes" id="UP000235672">
    <property type="component" value="Unassembled WGS sequence"/>
</dbReference>
<sequence length="328" mass="37913">MVTFLELPRELRDKIISLVLSYHEDAPKDVSDPTGRAEFDDIYFQTLSGPIHDVLYIEHQPMRDSTTLLLLNHQIHRETQELIRLLPTKSYVMDVIIANEAKLWATWLYAPVLTTRVDQVYATIRTMGYPEQRRPIFRGSDGWPPPFTFALYDLIERGVKVGPVGRRTRRNDKKISIKDIVIDVQSPNVSAAKILPGEHCTDQESKQYRNEKEPMSLRDAEYILSDVLRNLEAVLGMSYHTASWGALIYERIGKIKVLLDGELRKEWDLAKELAAVKFNDSFGRYPREQRLEVFRKWKLKAYRTRIKLGLPVMPLKDDKKEVVGSSSA</sequence>
<proteinExistence type="predicted"/>
<dbReference type="EMBL" id="KZ613491">
    <property type="protein sequence ID" value="PMD18989.1"/>
    <property type="molecule type" value="Genomic_DNA"/>
</dbReference>
<evidence type="ECO:0000313" key="1">
    <source>
        <dbReference type="EMBL" id="PMD18989.1"/>
    </source>
</evidence>
<organism evidence="1 2">
    <name type="scientific">Hyaloscypha hepaticicola</name>
    <dbReference type="NCBI Taxonomy" id="2082293"/>
    <lineage>
        <taxon>Eukaryota</taxon>
        <taxon>Fungi</taxon>
        <taxon>Dikarya</taxon>
        <taxon>Ascomycota</taxon>
        <taxon>Pezizomycotina</taxon>
        <taxon>Leotiomycetes</taxon>
        <taxon>Helotiales</taxon>
        <taxon>Hyaloscyphaceae</taxon>
        <taxon>Hyaloscypha</taxon>
    </lineage>
</organism>